<reference evidence="3" key="2">
    <citation type="submission" date="2023-05" db="EMBL/GenBank/DDBJ databases">
        <authorList>
            <consortium name="Lawrence Berkeley National Laboratory"/>
            <person name="Steindorff A."/>
            <person name="Hensen N."/>
            <person name="Bonometti L."/>
            <person name="Westerberg I."/>
            <person name="Brannstrom I.O."/>
            <person name="Guillou S."/>
            <person name="Cros-Aarteil S."/>
            <person name="Calhoun S."/>
            <person name="Haridas S."/>
            <person name="Kuo A."/>
            <person name="Mondo S."/>
            <person name="Pangilinan J."/>
            <person name="Riley R."/>
            <person name="Labutti K."/>
            <person name="Andreopoulos B."/>
            <person name="Lipzen A."/>
            <person name="Chen C."/>
            <person name="Yanf M."/>
            <person name="Daum C."/>
            <person name="Ng V."/>
            <person name="Clum A."/>
            <person name="Ohm R."/>
            <person name="Martin F."/>
            <person name="Silar P."/>
            <person name="Natvig D."/>
            <person name="Lalanne C."/>
            <person name="Gautier V."/>
            <person name="Ament-Velasquez S.L."/>
            <person name="Kruys A."/>
            <person name="Hutchinson M.I."/>
            <person name="Powell A.J."/>
            <person name="Barry K."/>
            <person name="Miller A.N."/>
            <person name="Grigoriev I.V."/>
            <person name="Debuchy R."/>
            <person name="Gladieux P."/>
            <person name="Thoren M.H."/>
            <person name="Johannesson H."/>
        </authorList>
    </citation>
    <scope>NUCLEOTIDE SEQUENCE</scope>
    <source>
        <strain evidence="3">PSN309</strain>
    </source>
</reference>
<dbReference type="Proteomes" id="UP001302126">
    <property type="component" value="Unassembled WGS sequence"/>
</dbReference>
<dbReference type="PANTHER" id="PTHR35585:SF1">
    <property type="entry name" value="HHE DOMAIN PROTEIN (AFU_ORTHOLOGUE AFUA_4G00730)"/>
    <property type="match status" value="1"/>
</dbReference>
<protein>
    <recommendedName>
        <fullName evidence="2">Hemerythrin-like domain-containing protein</fullName>
    </recommendedName>
</protein>
<dbReference type="PANTHER" id="PTHR35585">
    <property type="entry name" value="HHE DOMAIN PROTEIN (AFU_ORTHOLOGUE AFUA_4G00730)"/>
    <property type="match status" value="1"/>
</dbReference>
<dbReference type="Pfam" id="PF01814">
    <property type="entry name" value="Hemerythrin"/>
    <property type="match status" value="1"/>
</dbReference>
<evidence type="ECO:0000259" key="2">
    <source>
        <dbReference type="Pfam" id="PF01814"/>
    </source>
</evidence>
<evidence type="ECO:0000313" key="3">
    <source>
        <dbReference type="EMBL" id="KAK4183018.1"/>
    </source>
</evidence>
<feature type="region of interest" description="Disordered" evidence="1">
    <location>
        <begin position="146"/>
        <end position="176"/>
    </location>
</feature>
<feature type="compositionally biased region" description="Polar residues" evidence="1">
    <location>
        <begin position="146"/>
        <end position="168"/>
    </location>
</feature>
<gene>
    <name evidence="3" type="ORF">QBC35DRAFT_444175</name>
</gene>
<accession>A0AAN6WJ34</accession>
<comment type="caution">
    <text evidence="3">The sequence shown here is derived from an EMBL/GenBank/DDBJ whole genome shotgun (WGS) entry which is preliminary data.</text>
</comment>
<evidence type="ECO:0000256" key="1">
    <source>
        <dbReference type="SAM" id="MobiDB-lite"/>
    </source>
</evidence>
<keyword evidence="4" id="KW-1185">Reference proteome</keyword>
<dbReference type="AlphaFoldDB" id="A0AAN6WJ34"/>
<sequence>MFSSRLLVRRLRPAFPGVTQQLFSRPIQTKNALGVACMATITEAITQDHRELENCFNEIVNSTDLDHQQRWGNQFTWELARHSVGEELILYPAFEKHMELLKTFQNMKAQDPDYVPKLKELWSKLSDHIKDEEGYDLPALEEKISPESSESMARSFSRTKNFVPSRSHPSAGEHPPFETVMGLLTAPIDHLSDLFRKFPEKKDIDAAKPPVAEKPDPNNAFIHD</sequence>
<name>A0AAN6WJ34_9PEZI</name>
<feature type="region of interest" description="Disordered" evidence="1">
    <location>
        <begin position="202"/>
        <end position="224"/>
    </location>
</feature>
<organism evidence="3 4">
    <name type="scientific">Podospora australis</name>
    <dbReference type="NCBI Taxonomy" id="1536484"/>
    <lineage>
        <taxon>Eukaryota</taxon>
        <taxon>Fungi</taxon>
        <taxon>Dikarya</taxon>
        <taxon>Ascomycota</taxon>
        <taxon>Pezizomycotina</taxon>
        <taxon>Sordariomycetes</taxon>
        <taxon>Sordariomycetidae</taxon>
        <taxon>Sordariales</taxon>
        <taxon>Podosporaceae</taxon>
        <taxon>Podospora</taxon>
    </lineage>
</organism>
<dbReference type="EMBL" id="MU864586">
    <property type="protein sequence ID" value="KAK4183018.1"/>
    <property type="molecule type" value="Genomic_DNA"/>
</dbReference>
<evidence type="ECO:0000313" key="4">
    <source>
        <dbReference type="Proteomes" id="UP001302126"/>
    </source>
</evidence>
<proteinExistence type="predicted"/>
<reference evidence="3" key="1">
    <citation type="journal article" date="2023" name="Mol. Phylogenet. Evol.">
        <title>Genome-scale phylogeny and comparative genomics of the fungal order Sordariales.</title>
        <authorList>
            <person name="Hensen N."/>
            <person name="Bonometti L."/>
            <person name="Westerberg I."/>
            <person name="Brannstrom I.O."/>
            <person name="Guillou S."/>
            <person name="Cros-Aarteil S."/>
            <person name="Calhoun S."/>
            <person name="Haridas S."/>
            <person name="Kuo A."/>
            <person name="Mondo S."/>
            <person name="Pangilinan J."/>
            <person name="Riley R."/>
            <person name="LaButti K."/>
            <person name="Andreopoulos B."/>
            <person name="Lipzen A."/>
            <person name="Chen C."/>
            <person name="Yan M."/>
            <person name="Daum C."/>
            <person name="Ng V."/>
            <person name="Clum A."/>
            <person name="Steindorff A."/>
            <person name="Ohm R.A."/>
            <person name="Martin F."/>
            <person name="Silar P."/>
            <person name="Natvig D.O."/>
            <person name="Lalanne C."/>
            <person name="Gautier V."/>
            <person name="Ament-Velasquez S.L."/>
            <person name="Kruys A."/>
            <person name="Hutchinson M.I."/>
            <person name="Powell A.J."/>
            <person name="Barry K."/>
            <person name="Miller A.N."/>
            <person name="Grigoriev I.V."/>
            <person name="Debuchy R."/>
            <person name="Gladieux P."/>
            <person name="Hiltunen Thoren M."/>
            <person name="Johannesson H."/>
        </authorList>
    </citation>
    <scope>NUCLEOTIDE SEQUENCE</scope>
    <source>
        <strain evidence="3">PSN309</strain>
    </source>
</reference>
<feature type="domain" description="Hemerythrin-like" evidence="2">
    <location>
        <begin position="40"/>
        <end position="140"/>
    </location>
</feature>
<dbReference type="InterPro" id="IPR012312">
    <property type="entry name" value="Hemerythrin-like"/>
</dbReference>